<gene>
    <name evidence="2" type="ordered locus">Cag_0660</name>
</gene>
<dbReference type="eggNOG" id="COG3744">
    <property type="taxonomic scope" value="Bacteria"/>
</dbReference>
<dbReference type="OrthoDB" id="9798990at2"/>
<evidence type="ECO:0000259" key="1">
    <source>
        <dbReference type="Pfam" id="PF01850"/>
    </source>
</evidence>
<dbReference type="KEGG" id="cch:Cag_0660"/>
<dbReference type="HOGENOM" id="CLU_129890_2_1_10"/>
<dbReference type="InterPro" id="IPR052919">
    <property type="entry name" value="TA_system_RNase"/>
</dbReference>
<feature type="domain" description="PIN" evidence="1">
    <location>
        <begin position="2"/>
        <end position="119"/>
    </location>
</feature>
<proteinExistence type="predicted"/>
<dbReference type="InterPro" id="IPR029060">
    <property type="entry name" value="PIN-like_dom_sf"/>
</dbReference>
<protein>
    <recommendedName>
        <fullName evidence="1">PIN domain-containing protein</fullName>
    </recommendedName>
</protein>
<dbReference type="InterPro" id="IPR002716">
    <property type="entry name" value="PIN_dom"/>
</dbReference>
<name>Q3ASU2_CHLCH</name>
<dbReference type="PANTHER" id="PTHR36173:SF1">
    <property type="entry name" value="RIBONUCLEASE VAPC22"/>
    <property type="match status" value="1"/>
</dbReference>
<dbReference type="Pfam" id="PF01850">
    <property type="entry name" value="PIN"/>
    <property type="match status" value="1"/>
</dbReference>
<dbReference type="STRING" id="340177.Cag_0660"/>
<dbReference type="InterPro" id="IPR041705">
    <property type="entry name" value="PIN_Sll0205"/>
</dbReference>
<sequence>MIILDTHIWLWWVNGDTEKLDQRRLEQITSSDIVAVSAISSFEVAWLVHHGRIVLPIGARDWFDKALDGSGIHLIPITPEIACKAVELPDHHSDPQDRIIIATALVNNASLMSSDRKFSCYTELGKMLL</sequence>
<dbReference type="EMBL" id="CP000108">
    <property type="protein sequence ID" value="ABB27933.1"/>
    <property type="molecule type" value="Genomic_DNA"/>
</dbReference>
<dbReference type="CDD" id="cd09872">
    <property type="entry name" value="PIN_Sll0205-like"/>
    <property type="match status" value="1"/>
</dbReference>
<evidence type="ECO:0000313" key="2">
    <source>
        <dbReference type="EMBL" id="ABB27933.1"/>
    </source>
</evidence>
<dbReference type="Gene3D" id="3.40.50.1010">
    <property type="entry name" value="5'-nuclease"/>
    <property type="match status" value="1"/>
</dbReference>
<dbReference type="SUPFAM" id="SSF88723">
    <property type="entry name" value="PIN domain-like"/>
    <property type="match status" value="1"/>
</dbReference>
<reference evidence="2" key="1">
    <citation type="submission" date="2005-08" db="EMBL/GenBank/DDBJ databases">
        <title>Complete sequence of Chlorobium chlorochromatii CaD3.</title>
        <authorList>
            <person name="Copeland A."/>
            <person name="Lucas S."/>
            <person name="Lapidus A."/>
            <person name="Barry K."/>
            <person name="Detter J.C."/>
            <person name="Glavina T."/>
            <person name="Hammon N."/>
            <person name="Israni S."/>
            <person name="Pitluck S."/>
            <person name="Bryant D."/>
            <person name="Schmutz J."/>
            <person name="Larimer F."/>
            <person name="Land M."/>
            <person name="Kyrpides N."/>
            <person name="Ivanova N."/>
            <person name="Richardson P."/>
        </authorList>
    </citation>
    <scope>NUCLEOTIDE SEQUENCE [LARGE SCALE GENOMIC DNA]</scope>
    <source>
        <strain evidence="2">CaD3</strain>
    </source>
</reference>
<accession>Q3ASU2</accession>
<organism evidence="2">
    <name type="scientific">Chlorobium chlorochromatii (strain CaD3)</name>
    <dbReference type="NCBI Taxonomy" id="340177"/>
    <lineage>
        <taxon>Bacteria</taxon>
        <taxon>Pseudomonadati</taxon>
        <taxon>Chlorobiota</taxon>
        <taxon>Chlorobiia</taxon>
        <taxon>Chlorobiales</taxon>
        <taxon>Chlorobiaceae</taxon>
        <taxon>Chlorobium/Pelodictyon group</taxon>
        <taxon>Chlorobium</taxon>
    </lineage>
</organism>
<dbReference type="PANTHER" id="PTHR36173">
    <property type="entry name" value="RIBONUCLEASE VAPC16-RELATED"/>
    <property type="match status" value="1"/>
</dbReference>
<dbReference type="AlphaFoldDB" id="Q3ASU2"/>